<dbReference type="Pfam" id="PF03308">
    <property type="entry name" value="MeaB"/>
    <property type="match status" value="1"/>
</dbReference>
<protein>
    <submittedName>
        <fullName evidence="6">Methylmalonyl Co-A mutase-associated GTPase MeaB</fullName>
    </submittedName>
</protein>
<evidence type="ECO:0000256" key="2">
    <source>
        <dbReference type="ARBA" id="ARBA00022741"/>
    </source>
</evidence>
<dbReference type="Gene3D" id="3.40.50.300">
    <property type="entry name" value="P-loop containing nucleotide triphosphate hydrolases"/>
    <property type="match status" value="1"/>
</dbReference>
<dbReference type="AlphaFoldDB" id="A0A438BDJ3"/>
<keyword evidence="3" id="KW-0378">Hydrolase</keyword>
<dbReference type="PANTHER" id="PTHR43087:SF1">
    <property type="entry name" value="LAO_AO TRANSPORT SYSTEM ATPASE"/>
    <property type="match status" value="1"/>
</dbReference>
<keyword evidence="5" id="KW-0143">Chaperone</keyword>
<comment type="caution">
    <text evidence="6">The sequence shown here is derived from an EMBL/GenBank/DDBJ whole genome shotgun (WGS) entry which is preliminary data.</text>
</comment>
<comment type="similarity">
    <text evidence="1">Belongs to the SIMIBI class G3E GTPase family. ArgK/MeaB subfamily.</text>
</comment>
<accession>A0A438BDJ3</accession>
<reference evidence="6 7" key="1">
    <citation type="submission" date="2018-11" db="EMBL/GenBank/DDBJ databases">
        <title>Rhodococcus spongicola sp. nov. and Rhodococcus xishaensis sp. nov. from marine sponges.</title>
        <authorList>
            <person name="Li L."/>
            <person name="Lin H.W."/>
        </authorList>
    </citation>
    <scope>NUCLEOTIDE SEQUENCE [LARGE SCALE GENOMIC DNA]</scope>
    <source>
        <strain evidence="6 7">CCTCC AB2014297</strain>
    </source>
</reference>
<dbReference type="InterPro" id="IPR005129">
    <property type="entry name" value="GTPase_ArgK"/>
</dbReference>
<sequence length="296" mass="30967">MTGLVDELLAGNEASLARVLTILERGGPDATSLRRRIRPHTGRALVVGLTGPPGAGKSSLIGAMVTTLRRTGVRVAVLAVDPSSPVSGGAVLGDRTRMGVHTCDPGVFIRSIASRGYAGGLARAVPALVDAVDAAGWDVVLLETVGSGQSDVEITEFADVAVLVSVPGLGDDVQAIKAGVLELADVLVVNKADLPGADNTARQLERMLRLRRTDAVRPPVIRTSVEHGTGVEDLVAVVGRAARADGPVRRLRRELVREAESAFAQRLRDKPLDEVCAAVFTGSRAFEEVVAELARS</sequence>
<dbReference type="EMBL" id="RKLP01000006">
    <property type="protein sequence ID" value="RVW09070.1"/>
    <property type="molecule type" value="Genomic_DNA"/>
</dbReference>
<evidence type="ECO:0000256" key="5">
    <source>
        <dbReference type="ARBA" id="ARBA00023186"/>
    </source>
</evidence>
<dbReference type="GO" id="GO:0005525">
    <property type="term" value="F:GTP binding"/>
    <property type="evidence" value="ECO:0007669"/>
    <property type="project" value="UniProtKB-KW"/>
</dbReference>
<dbReference type="Proteomes" id="UP000286208">
    <property type="component" value="Unassembled WGS sequence"/>
</dbReference>
<dbReference type="PANTHER" id="PTHR43087">
    <property type="entry name" value="LYSINE/ARGININE/ORNITHINE TRANSPORT SYSTEM KINASE"/>
    <property type="match status" value="1"/>
</dbReference>
<dbReference type="RefSeq" id="WP_127916496.1">
    <property type="nucleotide sequence ID" value="NZ_RKLP01000006.1"/>
</dbReference>
<dbReference type="SUPFAM" id="SSF52540">
    <property type="entry name" value="P-loop containing nucleoside triphosphate hydrolases"/>
    <property type="match status" value="1"/>
</dbReference>
<gene>
    <name evidence="6" type="primary">meaB</name>
    <name evidence="6" type="ORF">EGT67_13005</name>
</gene>
<dbReference type="InterPro" id="IPR052040">
    <property type="entry name" value="GTPase/Isobutyryl-CoA_mutase"/>
</dbReference>
<proteinExistence type="inferred from homology"/>
<dbReference type="NCBIfam" id="TIGR00750">
    <property type="entry name" value="lao"/>
    <property type="match status" value="1"/>
</dbReference>
<evidence type="ECO:0000313" key="7">
    <source>
        <dbReference type="Proteomes" id="UP000286208"/>
    </source>
</evidence>
<evidence type="ECO:0000256" key="1">
    <source>
        <dbReference type="ARBA" id="ARBA00009625"/>
    </source>
</evidence>
<keyword evidence="2" id="KW-0547">Nucleotide-binding</keyword>
<dbReference type="CDD" id="cd03114">
    <property type="entry name" value="MMAA-like"/>
    <property type="match status" value="1"/>
</dbReference>
<evidence type="ECO:0000256" key="4">
    <source>
        <dbReference type="ARBA" id="ARBA00023134"/>
    </source>
</evidence>
<evidence type="ECO:0000313" key="6">
    <source>
        <dbReference type="EMBL" id="RVW09070.1"/>
    </source>
</evidence>
<organism evidence="6 7">
    <name type="scientific">Prescottella agglutinans</name>
    <dbReference type="NCBI Taxonomy" id="1644129"/>
    <lineage>
        <taxon>Bacteria</taxon>
        <taxon>Bacillati</taxon>
        <taxon>Actinomycetota</taxon>
        <taxon>Actinomycetes</taxon>
        <taxon>Mycobacteriales</taxon>
        <taxon>Nocardiaceae</taxon>
        <taxon>Prescottella</taxon>
    </lineage>
</organism>
<keyword evidence="7" id="KW-1185">Reference proteome</keyword>
<dbReference type="GO" id="GO:0003924">
    <property type="term" value="F:GTPase activity"/>
    <property type="evidence" value="ECO:0007669"/>
    <property type="project" value="InterPro"/>
</dbReference>
<dbReference type="OrthoDB" id="9778292at2"/>
<name>A0A438BDJ3_9NOCA</name>
<dbReference type="InterPro" id="IPR027417">
    <property type="entry name" value="P-loop_NTPase"/>
</dbReference>
<evidence type="ECO:0000256" key="3">
    <source>
        <dbReference type="ARBA" id="ARBA00022801"/>
    </source>
</evidence>
<keyword evidence="4" id="KW-0342">GTP-binding</keyword>